<proteinExistence type="predicted"/>
<evidence type="ECO:0000313" key="4">
    <source>
        <dbReference type="Proteomes" id="UP000256388"/>
    </source>
</evidence>
<keyword evidence="1" id="KW-0812">Transmembrane</keyword>
<dbReference type="AlphaFoldDB" id="A0A347ZSA7"/>
<feature type="transmembrane region" description="Helical" evidence="1">
    <location>
        <begin position="71"/>
        <end position="91"/>
    </location>
</feature>
<protein>
    <recommendedName>
        <fullName evidence="2">Histidine kinase N-terminal 7TM region domain-containing protein</fullName>
    </recommendedName>
</protein>
<gene>
    <name evidence="3" type="ORF">DFR64_1124</name>
</gene>
<feature type="transmembrane region" description="Helical" evidence="1">
    <location>
        <begin position="186"/>
        <end position="206"/>
    </location>
</feature>
<comment type="caution">
    <text evidence="3">The sequence shown here is derived from an EMBL/GenBank/DDBJ whole genome shotgun (WGS) entry which is preliminary data.</text>
</comment>
<dbReference type="InterPro" id="IPR031621">
    <property type="entry name" value="HisKA_7TM"/>
</dbReference>
<keyword evidence="1" id="KW-0472">Membrane</keyword>
<reference evidence="3 4" key="1">
    <citation type="submission" date="2018-08" db="EMBL/GenBank/DDBJ databases">
        <title>Genomic Encyclopedia of Type Strains, Phase IV (KMG-IV): sequencing the most valuable type-strain genomes for metagenomic binning, comparative biology and taxonomic classification.</title>
        <authorList>
            <person name="Goeker M."/>
        </authorList>
    </citation>
    <scope>NUCLEOTIDE SEQUENCE [LARGE SCALE GENOMIC DNA]</scope>
    <source>
        <strain evidence="3 4">DSM 23923</strain>
    </source>
</reference>
<sequence>MSNLSGLETLLKAISDILTAGVAIISFSLFIYAVTFKLHDKVTLSFTFLMLCIVVIFGADSFITVTQDAGSLRFLLKIHWLGIVLLPTAYFRFSDGLLSMTGKPSRGRRSLIGNLCIVISLAFAALLFTNLLVGVVIMDRPPAPYLERTIFNDLFSAFFFITMFLSWYNYIRAYRRTVTSTSRRRMLYLIISAVGPALGSFPYLLYGSGFAAQMPLVFWLLSIISNATVFITLITMTYAVSFFGFPWTDRVIKSRLFRWVMRGPTTASITLGVTTIINRLGKLWQVDVSALIVLAMVAVIVIFEYSITLFANIWERFLFSKNDREELEQIRSLEDKLLTSNDVRQFTDLILATICDLLQVQGAHLFVINGNGNGMDVLAGKMSQNYSDRRGEFLSLAAGFEDRENVIVPGNDGCSILPLFFAPNDGSPELMGVILVEDFDNSRMDPEKQTSAGKLTSRLALALHDRKVQENLFVSLEMLTPQVSIIQDLLATSRFNQEKIYDESPITDTQEVDKWVKDALDHLWGGPKLSQNMLLRLRLVEEKTVMEKESPVNALREVLRSAIDQLKPEGERQYTNEWILYNLLDLKYLSGWKVKDIARKLSLSEADLYRKQRIAISAVSNLIINMEKSITEKNN</sequence>
<feature type="transmembrane region" description="Helical" evidence="1">
    <location>
        <begin position="218"/>
        <end position="247"/>
    </location>
</feature>
<keyword evidence="4" id="KW-1185">Reference proteome</keyword>
<evidence type="ECO:0000313" key="3">
    <source>
        <dbReference type="EMBL" id="REG11246.1"/>
    </source>
</evidence>
<dbReference type="Proteomes" id="UP000256388">
    <property type="component" value="Unassembled WGS sequence"/>
</dbReference>
<evidence type="ECO:0000259" key="2">
    <source>
        <dbReference type="Pfam" id="PF16927"/>
    </source>
</evidence>
<feature type="transmembrane region" description="Helical" evidence="1">
    <location>
        <begin position="150"/>
        <end position="170"/>
    </location>
</feature>
<dbReference type="EMBL" id="QUMS01000001">
    <property type="protein sequence ID" value="REG11246.1"/>
    <property type="molecule type" value="Genomic_DNA"/>
</dbReference>
<organism evidence="3 4">
    <name type="scientific">Pelolinea submarina</name>
    <dbReference type="NCBI Taxonomy" id="913107"/>
    <lineage>
        <taxon>Bacteria</taxon>
        <taxon>Bacillati</taxon>
        <taxon>Chloroflexota</taxon>
        <taxon>Anaerolineae</taxon>
        <taxon>Anaerolineales</taxon>
        <taxon>Anaerolineaceae</taxon>
        <taxon>Pelolinea</taxon>
    </lineage>
</organism>
<feature type="transmembrane region" description="Helical" evidence="1">
    <location>
        <begin position="111"/>
        <end position="138"/>
    </location>
</feature>
<name>A0A347ZSA7_9CHLR</name>
<keyword evidence="1" id="KW-1133">Transmembrane helix</keyword>
<dbReference type="Pfam" id="PF16927">
    <property type="entry name" value="HisKA_7TM"/>
    <property type="match status" value="1"/>
</dbReference>
<dbReference type="OrthoDB" id="144042at2"/>
<dbReference type="RefSeq" id="WP_116224383.1">
    <property type="nucleotide sequence ID" value="NZ_AP018437.1"/>
</dbReference>
<feature type="transmembrane region" description="Helical" evidence="1">
    <location>
        <begin position="46"/>
        <end position="65"/>
    </location>
</feature>
<feature type="domain" description="Histidine kinase N-terminal 7TM region" evidence="2">
    <location>
        <begin position="22"/>
        <end position="224"/>
    </location>
</feature>
<evidence type="ECO:0000256" key="1">
    <source>
        <dbReference type="SAM" id="Phobius"/>
    </source>
</evidence>
<feature type="transmembrane region" description="Helical" evidence="1">
    <location>
        <begin position="289"/>
        <end position="314"/>
    </location>
</feature>
<feature type="transmembrane region" description="Helical" evidence="1">
    <location>
        <begin position="13"/>
        <end position="34"/>
    </location>
</feature>
<feature type="transmembrane region" description="Helical" evidence="1">
    <location>
        <begin position="259"/>
        <end position="277"/>
    </location>
</feature>
<accession>A0A347ZSA7</accession>